<evidence type="ECO:0000256" key="4">
    <source>
        <dbReference type="ARBA" id="ARBA00022989"/>
    </source>
</evidence>
<evidence type="ECO:0000256" key="5">
    <source>
        <dbReference type="ARBA" id="ARBA00023136"/>
    </source>
</evidence>
<evidence type="ECO:0000256" key="7">
    <source>
        <dbReference type="SAM" id="Phobius"/>
    </source>
</evidence>
<dbReference type="Pfam" id="PF00893">
    <property type="entry name" value="Multi_Drug_Res"/>
    <property type="match status" value="1"/>
</dbReference>
<gene>
    <name evidence="8" type="ORF">KDA27_18800</name>
</gene>
<comment type="caution">
    <text evidence="8">The sequence shown here is derived from an EMBL/GenBank/DDBJ whole genome shotgun (WGS) entry which is preliminary data.</text>
</comment>
<keyword evidence="4 7" id="KW-1133">Transmembrane helix</keyword>
<evidence type="ECO:0000256" key="2">
    <source>
        <dbReference type="ARBA" id="ARBA00022475"/>
    </source>
</evidence>
<feature type="transmembrane region" description="Helical" evidence="7">
    <location>
        <begin position="110"/>
        <end position="127"/>
    </location>
</feature>
<dbReference type="Proteomes" id="UP000739538">
    <property type="component" value="Unassembled WGS sequence"/>
</dbReference>
<reference evidence="8" key="1">
    <citation type="submission" date="2020-04" db="EMBL/GenBank/DDBJ databases">
        <authorList>
            <person name="Zhang T."/>
        </authorList>
    </citation>
    <scope>NUCLEOTIDE SEQUENCE</scope>
    <source>
        <strain evidence="8">HKST-UBA02</strain>
    </source>
</reference>
<proteinExistence type="inferred from homology"/>
<protein>
    <submittedName>
        <fullName evidence="8">Cation transporter</fullName>
    </submittedName>
</protein>
<dbReference type="GO" id="GO:0022857">
    <property type="term" value="F:transmembrane transporter activity"/>
    <property type="evidence" value="ECO:0007669"/>
    <property type="project" value="InterPro"/>
</dbReference>
<evidence type="ECO:0000256" key="6">
    <source>
        <dbReference type="RuleBase" id="RU003942"/>
    </source>
</evidence>
<evidence type="ECO:0000256" key="3">
    <source>
        <dbReference type="ARBA" id="ARBA00022692"/>
    </source>
</evidence>
<reference evidence="8" key="2">
    <citation type="journal article" date="2021" name="Microbiome">
        <title>Successional dynamics and alternative stable states in a saline activated sludge microbial community over 9 years.</title>
        <authorList>
            <person name="Wang Y."/>
            <person name="Ye J."/>
            <person name="Ju F."/>
            <person name="Liu L."/>
            <person name="Boyd J.A."/>
            <person name="Deng Y."/>
            <person name="Parks D.H."/>
            <person name="Jiang X."/>
            <person name="Yin X."/>
            <person name="Woodcroft B.J."/>
            <person name="Tyson G.W."/>
            <person name="Hugenholtz P."/>
            <person name="Polz M.F."/>
            <person name="Zhang T."/>
        </authorList>
    </citation>
    <scope>NUCLEOTIDE SEQUENCE</scope>
    <source>
        <strain evidence="8">HKST-UBA02</strain>
    </source>
</reference>
<feature type="transmembrane region" description="Helical" evidence="7">
    <location>
        <begin position="83"/>
        <end position="104"/>
    </location>
</feature>
<evidence type="ECO:0000313" key="8">
    <source>
        <dbReference type="EMBL" id="MCA9757848.1"/>
    </source>
</evidence>
<keyword evidence="5 7" id="KW-0472">Membrane</keyword>
<dbReference type="InterPro" id="IPR045324">
    <property type="entry name" value="Small_multidrug_res"/>
</dbReference>
<keyword evidence="2" id="KW-1003">Cell membrane</keyword>
<dbReference type="InterPro" id="IPR037185">
    <property type="entry name" value="EmrE-like"/>
</dbReference>
<name>A0A956NHD0_UNCEI</name>
<dbReference type="AlphaFoldDB" id="A0A956NHD0"/>
<dbReference type="PANTHER" id="PTHR30561:SF9">
    <property type="entry name" value="4-AMINO-4-DEOXY-L-ARABINOSE-PHOSPHOUNDECAPRENOL FLIPPASE SUBUNIT ARNF-RELATED"/>
    <property type="match status" value="1"/>
</dbReference>
<dbReference type="GO" id="GO:0005886">
    <property type="term" value="C:plasma membrane"/>
    <property type="evidence" value="ECO:0007669"/>
    <property type="project" value="UniProtKB-SubCell"/>
</dbReference>
<sequence length="128" mass="13899">MSSYGTVLLLITALLCNAAANLLVKYGMLRRVRLEDAANAATTAGGPGWIAQFLDPYFILGIICFGLNLLAYSLALKHFRLSLAYPIMVSGGYAIILLVSWFVFREKLSMTQLGGVGLILTGLWLAVR</sequence>
<organism evidence="8 9">
    <name type="scientific">Eiseniibacteriota bacterium</name>
    <dbReference type="NCBI Taxonomy" id="2212470"/>
    <lineage>
        <taxon>Bacteria</taxon>
        <taxon>Candidatus Eiseniibacteriota</taxon>
    </lineage>
</organism>
<dbReference type="EMBL" id="JAGQHS010000124">
    <property type="protein sequence ID" value="MCA9757848.1"/>
    <property type="molecule type" value="Genomic_DNA"/>
</dbReference>
<comment type="subcellular location">
    <subcellularLocation>
        <location evidence="1 6">Cell membrane</location>
        <topology evidence="1 6">Multi-pass membrane protein</topology>
    </subcellularLocation>
</comment>
<comment type="similarity">
    <text evidence="6">Belongs to the drug/metabolite transporter (DMT) superfamily. Small multidrug resistance (SMR) (TC 2.A.7.1) family.</text>
</comment>
<evidence type="ECO:0000313" key="9">
    <source>
        <dbReference type="Proteomes" id="UP000739538"/>
    </source>
</evidence>
<dbReference type="SUPFAM" id="SSF103481">
    <property type="entry name" value="Multidrug resistance efflux transporter EmrE"/>
    <property type="match status" value="1"/>
</dbReference>
<dbReference type="Gene3D" id="1.10.3730.20">
    <property type="match status" value="1"/>
</dbReference>
<dbReference type="PANTHER" id="PTHR30561">
    <property type="entry name" value="SMR FAMILY PROTON-DEPENDENT DRUG EFFLUX TRANSPORTER SUGE"/>
    <property type="match status" value="1"/>
</dbReference>
<evidence type="ECO:0000256" key="1">
    <source>
        <dbReference type="ARBA" id="ARBA00004651"/>
    </source>
</evidence>
<accession>A0A956NHD0</accession>
<keyword evidence="3 6" id="KW-0812">Transmembrane</keyword>
<feature type="transmembrane region" description="Helical" evidence="7">
    <location>
        <begin position="57"/>
        <end position="76"/>
    </location>
</feature>
<dbReference type="InterPro" id="IPR000390">
    <property type="entry name" value="Small_drug/metabolite_transptr"/>
</dbReference>